<dbReference type="GO" id="GO:0007165">
    <property type="term" value="P:signal transduction"/>
    <property type="evidence" value="ECO:0007669"/>
    <property type="project" value="UniProtKB-KW"/>
</dbReference>
<evidence type="ECO:0000256" key="7">
    <source>
        <dbReference type="ARBA" id="ARBA00023136"/>
    </source>
</evidence>
<feature type="domain" description="Methyl-accepting transducer" evidence="12">
    <location>
        <begin position="366"/>
        <end position="602"/>
    </location>
</feature>
<dbReference type="CDD" id="cd11386">
    <property type="entry name" value="MCP_signal"/>
    <property type="match status" value="1"/>
</dbReference>
<dbReference type="EMBL" id="LKHS01000004">
    <property type="protein sequence ID" value="KQH87241.1"/>
    <property type="molecule type" value="Genomic_DNA"/>
</dbReference>
<dbReference type="AlphaFoldDB" id="A0A0Q2MH38"/>
<dbReference type="GO" id="GO:0006935">
    <property type="term" value="P:chemotaxis"/>
    <property type="evidence" value="ECO:0007669"/>
    <property type="project" value="UniProtKB-KW"/>
</dbReference>
<comment type="similarity">
    <text evidence="9">Belongs to the methyl-accepting chemotaxis (MCP) protein family.</text>
</comment>
<protein>
    <submittedName>
        <fullName evidence="14">Chemotaxis protein</fullName>
    </submittedName>
</protein>
<proteinExistence type="inferred from homology"/>
<dbReference type="InParanoid" id="A0A0Q2MH38"/>
<evidence type="ECO:0000256" key="1">
    <source>
        <dbReference type="ARBA" id="ARBA00004651"/>
    </source>
</evidence>
<keyword evidence="6 11" id="KW-1133">Transmembrane helix</keyword>
<organism evidence="14 15">
    <name type="scientific">Vibrio furnissii</name>
    <dbReference type="NCBI Taxonomy" id="29494"/>
    <lineage>
        <taxon>Bacteria</taxon>
        <taxon>Pseudomonadati</taxon>
        <taxon>Pseudomonadota</taxon>
        <taxon>Gammaproteobacteria</taxon>
        <taxon>Vibrionales</taxon>
        <taxon>Vibrionaceae</taxon>
        <taxon>Vibrio</taxon>
    </lineage>
</organism>
<evidence type="ECO:0000256" key="4">
    <source>
        <dbReference type="ARBA" id="ARBA00022500"/>
    </source>
</evidence>
<keyword evidence="15" id="KW-1185">Reference proteome</keyword>
<reference evidence="14 15" key="1">
    <citation type="submission" date="2015-08" db="EMBL/GenBank/DDBJ databases">
        <title>Antibacterial properties of a collection of Vibrionaceae strains.</title>
        <authorList>
            <person name="Giubergia S."/>
        </authorList>
    </citation>
    <scope>NUCLEOTIDE SEQUENCE [LARGE SCALE GENOMIC DNA]</scope>
    <source>
        <strain evidence="14 15">S0821</strain>
    </source>
</reference>
<sequence>MFKFNTMTIKQKVVLGITLAVLASTIILGVMAQRQARDVLEHRLVDIELPSMLEQISAQIDREVSTLLQASEQIANNEFIKQAITNESIDPTQQAVLIQQLNNVRSQYKLNDASVANRNTANYWNQNGFLRKLNQQQDGWFFGFTSSGNATMVSMFQEATGEVKMFANYQVVNGVSMSGLSKSMDDMVKLLNGFKIEDSGFVFLTDAKGNIQIHRQKSQAKASLNSLYGAASNQLLNKSGFNLITTDYQGEQVFVASLYIKSMDWFVIGTVPVNEVFADLDQMAQRMLIITIVVAAIFIVMGIVLANSIANPIRQIAQRFTDLGKGDGDLSQRIAIDGKDEIAQLSLGFNGFIEKIHQSMREVASTSHSLQVAAETVSHKANTTHDNSQQQRDQTIQVVTAINQMGATISEIASNAATAAETANQASGNTDEGRVVVNKAKDAISRLATDIESTGQVVQQLASTTQDIGSILDVIRDISDQTNLLALNAAIEAARAGEQGRGFAVVADEVRNLASRTASSTEEIQKMINQLQSDAKDAVSAMSAGIAVTSKGVSSSDEAVQVLVSISDRIHDISDRNTQVATATEEQSTVVHTINQNIEEINAINEVTTSTAEELAEASQELRDLSARLDKMVGSFKL</sequence>
<name>A0A0Q2MH38_VIBFU</name>
<dbReference type="Proteomes" id="UP000051221">
    <property type="component" value="Unassembled WGS sequence"/>
</dbReference>
<dbReference type="PANTHER" id="PTHR32089:SF39">
    <property type="entry name" value="METHYL-ACCEPTING CHEMOTAXIS PROTEIN HLYB"/>
    <property type="match status" value="1"/>
</dbReference>
<evidence type="ECO:0000256" key="11">
    <source>
        <dbReference type="SAM" id="Phobius"/>
    </source>
</evidence>
<evidence type="ECO:0000256" key="9">
    <source>
        <dbReference type="ARBA" id="ARBA00029447"/>
    </source>
</evidence>
<dbReference type="SMART" id="SM00283">
    <property type="entry name" value="MA"/>
    <property type="match status" value="1"/>
</dbReference>
<dbReference type="InterPro" id="IPR004090">
    <property type="entry name" value="Chemotax_Me-accpt_rcpt"/>
</dbReference>
<dbReference type="PROSITE" id="PS50111">
    <property type="entry name" value="CHEMOTAXIS_TRANSDUC_2"/>
    <property type="match status" value="1"/>
</dbReference>
<keyword evidence="5 11" id="KW-0812">Transmembrane</keyword>
<evidence type="ECO:0000256" key="5">
    <source>
        <dbReference type="ARBA" id="ARBA00022692"/>
    </source>
</evidence>
<keyword evidence="4" id="KW-0145">Chemotaxis</keyword>
<dbReference type="Gene3D" id="1.10.287.950">
    <property type="entry name" value="Methyl-accepting chemotaxis protein"/>
    <property type="match status" value="1"/>
</dbReference>
<dbReference type="Gene3D" id="3.30.450.20">
    <property type="entry name" value="PAS domain"/>
    <property type="match status" value="1"/>
</dbReference>
<dbReference type="CDD" id="cd12912">
    <property type="entry name" value="PDC2_MCP_like"/>
    <property type="match status" value="1"/>
</dbReference>
<feature type="transmembrane region" description="Helical" evidence="11">
    <location>
        <begin position="287"/>
        <end position="310"/>
    </location>
</feature>
<evidence type="ECO:0000256" key="3">
    <source>
        <dbReference type="ARBA" id="ARBA00022481"/>
    </source>
</evidence>
<dbReference type="CDD" id="cd06225">
    <property type="entry name" value="HAMP"/>
    <property type="match status" value="1"/>
</dbReference>
<evidence type="ECO:0000256" key="2">
    <source>
        <dbReference type="ARBA" id="ARBA00022475"/>
    </source>
</evidence>
<dbReference type="PRINTS" id="PR00260">
    <property type="entry name" value="CHEMTRNSDUCR"/>
</dbReference>
<keyword evidence="8 10" id="KW-0807">Transducer</keyword>
<dbReference type="Pfam" id="PF00015">
    <property type="entry name" value="MCPsignal"/>
    <property type="match status" value="1"/>
</dbReference>
<gene>
    <name evidence="14" type="ORF">AMR76_05865</name>
</gene>
<evidence type="ECO:0000259" key="12">
    <source>
        <dbReference type="PROSITE" id="PS50111"/>
    </source>
</evidence>
<dbReference type="GO" id="GO:0004888">
    <property type="term" value="F:transmembrane signaling receptor activity"/>
    <property type="evidence" value="ECO:0007669"/>
    <property type="project" value="InterPro"/>
</dbReference>
<dbReference type="InterPro" id="IPR004089">
    <property type="entry name" value="MCPsignal_dom"/>
</dbReference>
<evidence type="ECO:0000256" key="6">
    <source>
        <dbReference type="ARBA" id="ARBA00022989"/>
    </source>
</evidence>
<keyword evidence="7 11" id="KW-0472">Membrane</keyword>
<accession>A0A0Q2MH38</accession>
<dbReference type="InterPro" id="IPR003660">
    <property type="entry name" value="HAMP_dom"/>
</dbReference>
<evidence type="ECO:0000313" key="14">
    <source>
        <dbReference type="EMBL" id="KQH87241.1"/>
    </source>
</evidence>
<keyword evidence="2" id="KW-1003">Cell membrane</keyword>
<evidence type="ECO:0000259" key="13">
    <source>
        <dbReference type="PROSITE" id="PS50885"/>
    </source>
</evidence>
<comment type="caution">
    <text evidence="14">The sequence shown here is derived from an EMBL/GenBank/DDBJ whole genome shotgun (WGS) entry which is preliminary data.</text>
</comment>
<dbReference type="GO" id="GO:0005886">
    <property type="term" value="C:plasma membrane"/>
    <property type="evidence" value="ECO:0007669"/>
    <property type="project" value="UniProtKB-SubCell"/>
</dbReference>
<dbReference type="FunFam" id="1.10.287.950:FF:000001">
    <property type="entry name" value="Methyl-accepting chemotaxis sensory transducer"/>
    <property type="match status" value="1"/>
</dbReference>
<evidence type="ECO:0000256" key="8">
    <source>
        <dbReference type="ARBA" id="ARBA00023224"/>
    </source>
</evidence>
<dbReference type="SUPFAM" id="SSF58104">
    <property type="entry name" value="Methyl-accepting chemotaxis protein (MCP) signaling domain"/>
    <property type="match status" value="1"/>
</dbReference>
<dbReference type="RefSeq" id="WP_055465573.1">
    <property type="nucleotide sequence ID" value="NZ_LKHS01000004.1"/>
</dbReference>
<dbReference type="PROSITE" id="PS50885">
    <property type="entry name" value="HAMP"/>
    <property type="match status" value="1"/>
</dbReference>
<evidence type="ECO:0000313" key="15">
    <source>
        <dbReference type="Proteomes" id="UP000051221"/>
    </source>
</evidence>
<dbReference type="SMART" id="SM00304">
    <property type="entry name" value="HAMP"/>
    <property type="match status" value="2"/>
</dbReference>
<comment type="subcellular location">
    <subcellularLocation>
        <location evidence="1">Cell membrane</location>
        <topology evidence="1">Multi-pass membrane protein</topology>
    </subcellularLocation>
</comment>
<feature type="domain" description="HAMP" evidence="13">
    <location>
        <begin position="307"/>
        <end position="361"/>
    </location>
</feature>
<dbReference type="PANTHER" id="PTHR32089">
    <property type="entry name" value="METHYL-ACCEPTING CHEMOTAXIS PROTEIN MCPB"/>
    <property type="match status" value="1"/>
</dbReference>
<dbReference type="Pfam" id="PF00672">
    <property type="entry name" value="HAMP"/>
    <property type="match status" value="1"/>
</dbReference>
<keyword evidence="3" id="KW-0488">Methylation</keyword>
<evidence type="ECO:0000256" key="10">
    <source>
        <dbReference type="PROSITE-ProRule" id="PRU00284"/>
    </source>
</evidence>